<protein>
    <submittedName>
        <fullName evidence="1">Uncharacterized protein</fullName>
    </submittedName>
</protein>
<dbReference type="KEGG" id="ppi:YSA_06348"/>
<proteinExistence type="predicted"/>
<gene>
    <name evidence="1" type="ORF">YSA_06348</name>
</gene>
<dbReference type="AlphaFoldDB" id="I3UXG7"/>
<accession>I3UXG7</accession>
<dbReference type="EMBL" id="CP003588">
    <property type="protein sequence ID" value="AFK70188.1"/>
    <property type="molecule type" value="Genomic_DNA"/>
</dbReference>
<evidence type="ECO:0000313" key="2">
    <source>
        <dbReference type="Proteomes" id="UP000005268"/>
    </source>
</evidence>
<name>I3UXG7_PSEPU</name>
<sequence>MDLRGQRFDLTPIISIFELKQSFTWLGSSGLKSIMTPFIHAYMDARKRVLVQRIPQIPIALELLHSDFHAKPPLL</sequence>
<organism evidence="1 2">
    <name type="scientific">Pseudomonas putida ND6</name>
    <dbReference type="NCBI Taxonomy" id="231023"/>
    <lineage>
        <taxon>Bacteria</taxon>
        <taxon>Pseudomonadati</taxon>
        <taxon>Pseudomonadota</taxon>
        <taxon>Gammaproteobacteria</taxon>
        <taxon>Pseudomonadales</taxon>
        <taxon>Pseudomonadaceae</taxon>
        <taxon>Pseudomonas</taxon>
    </lineage>
</organism>
<reference evidence="1 2" key="1">
    <citation type="journal article" date="2012" name="J. Bacteriol.">
        <title>Complete Genome Sequence of the Naphthalene-Degrading Pseudomonas putida Strain ND6.</title>
        <authorList>
            <person name="Li S."/>
            <person name="Zhao H."/>
            <person name="Li Y."/>
            <person name="Niu S."/>
            <person name="Cai B."/>
        </authorList>
    </citation>
    <scope>NUCLEOTIDE SEQUENCE [LARGE SCALE GENOMIC DNA]</scope>
    <source>
        <strain evidence="1 2">ND6</strain>
    </source>
</reference>
<evidence type="ECO:0000313" key="1">
    <source>
        <dbReference type="EMBL" id="AFK70188.1"/>
    </source>
</evidence>
<dbReference type="Proteomes" id="UP000005268">
    <property type="component" value="Chromosome"/>
</dbReference>
<dbReference type="HOGENOM" id="CLU_2668312_0_0_6"/>